<dbReference type="InterPro" id="IPR036915">
    <property type="entry name" value="Cyclin-like_sf"/>
</dbReference>
<dbReference type="Proteomes" id="UP000182334">
    <property type="component" value="Chromosome VI"/>
</dbReference>
<dbReference type="OrthoDB" id="25002at2759"/>
<dbReference type="InterPro" id="IPR043198">
    <property type="entry name" value="Cyclin/Ssn8"/>
</dbReference>
<evidence type="ECO:0000313" key="3">
    <source>
        <dbReference type="EMBL" id="SGZ57678.1"/>
    </source>
</evidence>
<proteinExistence type="inferred from homology"/>
<accession>A0A1L0DZF8</accession>
<gene>
    <name evidence="3" type="ORF">SAMEA4029010_CIC11G00000004513</name>
</gene>
<name>A0A1L0DZF8_9ASCO</name>
<dbReference type="Pfam" id="PF00134">
    <property type="entry name" value="Cyclin_N"/>
    <property type="match status" value="1"/>
</dbReference>
<dbReference type="GO" id="GO:0006357">
    <property type="term" value="P:regulation of transcription by RNA polymerase II"/>
    <property type="evidence" value="ECO:0007669"/>
    <property type="project" value="InterPro"/>
</dbReference>
<dbReference type="PANTHER" id="PTHR10026">
    <property type="entry name" value="CYCLIN"/>
    <property type="match status" value="1"/>
</dbReference>
<evidence type="ECO:0000256" key="1">
    <source>
        <dbReference type="RuleBase" id="RU000383"/>
    </source>
</evidence>
<dbReference type="AlphaFoldDB" id="A0A1L0DZF8"/>
<evidence type="ECO:0000259" key="2">
    <source>
        <dbReference type="SMART" id="SM00385"/>
    </source>
</evidence>
<dbReference type="GO" id="GO:0016538">
    <property type="term" value="F:cyclin-dependent protein serine/threonine kinase regulator activity"/>
    <property type="evidence" value="ECO:0007669"/>
    <property type="project" value="InterPro"/>
</dbReference>
<evidence type="ECO:0000313" key="4">
    <source>
        <dbReference type="Proteomes" id="UP000182334"/>
    </source>
</evidence>
<dbReference type="InterPro" id="IPR006671">
    <property type="entry name" value="Cyclin_N"/>
</dbReference>
<feature type="domain" description="Cyclin-like" evidence="2">
    <location>
        <begin position="52"/>
        <end position="149"/>
    </location>
</feature>
<dbReference type="InterPro" id="IPR013763">
    <property type="entry name" value="Cyclin-like_dom"/>
</dbReference>
<dbReference type="SUPFAM" id="SSF47954">
    <property type="entry name" value="Cyclin-like"/>
    <property type="match status" value="1"/>
</dbReference>
<dbReference type="Gene3D" id="1.10.472.10">
    <property type="entry name" value="Cyclin-like"/>
    <property type="match status" value="1"/>
</dbReference>
<dbReference type="EMBL" id="LT635761">
    <property type="protein sequence ID" value="SGZ57678.1"/>
    <property type="molecule type" value="Genomic_DNA"/>
</dbReference>
<dbReference type="SMART" id="SM00385">
    <property type="entry name" value="CYCLIN"/>
    <property type="match status" value="1"/>
</dbReference>
<comment type="similarity">
    <text evidence="1">Belongs to the cyclin family.</text>
</comment>
<protein>
    <submittedName>
        <fullName evidence="3">CIC11C00000004513</fullName>
    </submittedName>
</protein>
<sequence>MSQNTIKGQNSESSEEFHNTWLFSEESFLSKCPSRKQMTLQQDLKVRELIYDFLLKLGSKLKLDGRTILAATIYINRFYMRTPITTSKYFVACAAISISCKLHDTYRPSDKIALTACMLKNPGKQIDQHSSVFWQWRDQLLYREELMLKLLNFELNVELPYDFCEELMAGKDETSENGFYSKLPDILKNAVSKVELASSLPVLVAFESRTLFGTMLVLTVFEAQSKFDTLDSLYLPKEYLETQLRVSVNECYLCYKYLMRLRSACEDPKLPSHKPFVTKIGKISKEDFYRIADGADKAVRSIVSDEETQEGEVLDLLDDI</sequence>
<keyword evidence="1" id="KW-0195">Cyclin</keyword>
<dbReference type="STRING" id="45354.A0A1L0DZF8"/>
<reference evidence="3 4" key="1">
    <citation type="submission" date="2016-10" db="EMBL/GenBank/DDBJ databases">
        <authorList>
            <person name="de Groot N.N."/>
        </authorList>
    </citation>
    <scope>NUCLEOTIDE SEQUENCE [LARGE SCALE GENOMIC DNA]</scope>
    <source>
        <strain evidence="3 4">CBS 141442</strain>
    </source>
</reference>
<keyword evidence="4" id="KW-1185">Reference proteome</keyword>
<organism evidence="3 4">
    <name type="scientific">Sungouiella intermedia</name>
    <dbReference type="NCBI Taxonomy" id="45354"/>
    <lineage>
        <taxon>Eukaryota</taxon>
        <taxon>Fungi</taxon>
        <taxon>Dikarya</taxon>
        <taxon>Ascomycota</taxon>
        <taxon>Saccharomycotina</taxon>
        <taxon>Pichiomycetes</taxon>
        <taxon>Metschnikowiaceae</taxon>
        <taxon>Sungouiella</taxon>
    </lineage>
</organism>